<proteinExistence type="predicted"/>
<evidence type="ECO:0000313" key="10">
    <source>
        <dbReference type="Proteomes" id="UP000184196"/>
    </source>
</evidence>
<dbReference type="RefSeq" id="WP_073162832.1">
    <property type="nucleotide sequence ID" value="NZ_FQUW01000006.1"/>
</dbReference>
<keyword evidence="6" id="KW-0597">Phosphoprotein</keyword>
<sequence>MYKILLAEDEELERAFLRHLVENTGLPVTVVGEAANGREAVKLAEIIQPEIILMDIKMPGMDGLTATRLIKEKNPTVEVIIITTYGEFSYSQQAIKNKVADYLLKPVQPEELFTCLEKITSQLAQKASDIEGILYTAPPLYSQATTLVSAIKLLDREAAIQIGYDLVNTFLSEIKHPTPRQIATFAFEFLIMAGQALLKPGEGKVNLSSQQNELARQITLLNSPGDLYRWVENVIHTYIHWLQEQASSTDQNIIRQVKELIHNNYNKPISLSQVANQVHLSPAYLSRLFKQRTGQSFIDYLTQVRVNEAKALLLAEDKTIDQIASAVGFNNNSYFTAVFKKREGVTPSEFRQRRRGGGSRA</sequence>
<dbReference type="PRINTS" id="PR00032">
    <property type="entry name" value="HTHARAC"/>
</dbReference>
<keyword evidence="2" id="KW-0805">Transcription regulation</keyword>
<dbReference type="InterPro" id="IPR018062">
    <property type="entry name" value="HTH_AraC-typ_CS"/>
</dbReference>
<dbReference type="SUPFAM" id="SSF46689">
    <property type="entry name" value="Homeodomain-like"/>
    <property type="match status" value="2"/>
</dbReference>
<dbReference type="InterPro" id="IPR018060">
    <property type="entry name" value="HTH_AraC"/>
</dbReference>
<dbReference type="Proteomes" id="UP000184196">
    <property type="component" value="Unassembled WGS sequence"/>
</dbReference>
<dbReference type="PANTHER" id="PTHR43280">
    <property type="entry name" value="ARAC-FAMILY TRANSCRIPTIONAL REGULATOR"/>
    <property type="match status" value="1"/>
</dbReference>
<comment type="function">
    <text evidence="5">May play the central regulatory role in sporulation. It may be an element of the effector pathway responsible for the activation of sporulation genes in response to nutritional stress. Spo0A may act in concert with spo0H (a sigma factor) to control the expression of some genes that are critical to the sporulation process.</text>
</comment>
<evidence type="ECO:0000256" key="5">
    <source>
        <dbReference type="ARBA" id="ARBA00024867"/>
    </source>
</evidence>
<dbReference type="SMART" id="SM00342">
    <property type="entry name" value="HTH_ARAC"/>
    <property type="match status" value="1"/>
</dbReference>
<evidence type="ECO:0000259" key="8">
    <source>
        <dbReference type="PROSITE" id="PS50110"/>
    </source>
</evidence>
<dbReference type="InterPro" id="IPR020449">
    <property type="entry name" value="Tscrpt_reg_AraC-type_HTH"/>
</dbReference>
<reference evidence="10" key="1">
    <citation type="submission" date="2016-11" db="EMBL/GenBank/DDBJ databases">
        <authorList>
            <person name="Varghese N."/>
            <person name="Submissions S."/>
        </authorList>
    </citation>
    <scope>NUCLEOTIDE SEQUENCE [LARGE SCALE GENOMIC DNA]</scope>
    <source>
        <strain evidence="10">DSM 11792</strain>
    </source>
</reference>
<dbReference type="SUPFAM" id="SSF52172">
    <property type="entry name" value="CheY-like"/>
    <property type="match status" value="1"/>
</dbReference>
<name>A0A1M4U6F9_9FIRM</name>
<feature type="domain" description="HTH araC/xylS-type" evidence="7">
    <location>
        <begin position="255"/>
        <end position="353"/>
    </location>
</feature>
<dbReference type="InterPro" id="IPR009057">
    <property type="entry name" value="Homeodomain-like_sf"/>
</dbReference>
<dbReference type="OrthoDB" id="324626at2"/>
<dbReference type="CDD" id="cd17536">
    <property type="entry name" value="REC_YesN-like"/>
    <property type="match status" value="1"/>
</dbReference>
<evidence type="ECO:0000259" key="7">
    <source>
        <dbReference type="PROSITE" id="PS01124"/>
    </source>
</evidence>
<dbReference type="GO" id="GO:0000160">
    <property type="term" value="P:phosphorelay signal transduction system"/>
    <property type="evidence" value="ECO:0007669"/>
    <property type="project" value="InterPro"/>
</dbReference>
<keyword evidence="3" id="KW-0238">DNA-binding</keyword>
<dbReference type="Pfam" id="PF12833">
    <property type="entry name" value="HTH_18"/>
    <property type="match status" value="1"/>
</dbReference>
<dbReference type="GO" id="GO:0043565">
    <property type="term" value="F:sequence-specific DNA binding"/>
    <property type="evidence" value="ECO:0007669"/>
    <property type="project" value="InterPro"/>
</dbReference>
<feature type="modified residue" description="4-aspartylphosphate" evidence="6">
    <location>
        <position position="55"/>
    </location>
</feature>
<dbReference type="InterPro" id="IPR011006">
    <property type="entry name" value="CheY-like_superfamily"/>
</dbReference>
<evidence type="ECO:0000256" key="1">
    <source>
        <dbReference type="ARBA" id="ARBA00018672"/>
    </source>
</evidence>
<dbReference type="InterPro" id="IPR001789">
    <property type="entry name" value="Sig_transdc_resp-reg_receiver"/>
</dbReference>
<dbReference type="Gene3D" id="1.10.10.60">
    <property type="entry name" value="Homeodomain-like"/>
    <property type="match status" value="2"/>
</dbReference>
<dbReference type="PROSITE" id="PS00041">
    <property type="entry name" value="HTH_ARAC_FAMILY_1"/>
    <property type="match status" value="1"/>
</dbReference>
<evidence type="ECO:0000313" key="9">
    <source>
        <dbReference type="EMBL" id="SHE52319.1"/>
    </source>
</evidence>
<evidence type="ECO:0000256" key="2">
    <source>
        <dbReference type="ARBA" id="ARBA00023015"/>
    </source>
</evidence>
<accession>A0A1M4U6F9</accession>
<keyword evidence="10" id="KW-1185">Reference proteome</keyword>
<evidence type="ECO:0000256" key="6">
    <source>
        <dbReference type="PROSITE-ProRule" id="PRU00169"/>
    </source>
</evidence>
<protein>
    <recommendedName>
        <fullName evidence="1">Stage 0 sporulation protein A homolog</fullName>
    </recommendedName>
</protein>
<feature type="domain" description="Response regulatory" evidence="8">
    <location>
        <begin position="3"/>
        <end position="120"/>
    </location>
</feature>
<gene>
    <name evidence="9" type="ORF">SAMN02745218_00416</name>
</gene>
<dbReference type="SMART" id="SM00448">
    <property type="entry name" value="REC"/>
    <property type="match status" value="1"/>
</dbReference>
<dbReference type="PANTHER" id="PTHR43280:SF28">
    <property type="entry name" value="HTH-TYPE TRANSCRIPTIONAL ACTIVATOR RHAS"/>
    <property type="match status" value="1"/>
</dbReference>
<dbReference type="GO" id="GO:0003700">
    <property type="term" value="F:DNA-binding transcription factor activity"/>
    <property type="evidence" value="ECO:0007669"/>
    <property type="project" value="InterPro"/>
</dbReference>
<evidence type="ECO:0000256" key="4">
    <source>
        <dbReference type="ARBA" id="ARBA00023163"/>
    </source>
</evidence>
<dbReference type="PROSITE" id="PS01124">
    <property type="entry name" value="HTH_ARAC_FAMILY_2"/>
    <property type="match status" value="1"/>
</dbReference>
<keyword evidence="4" id="KW-0804">Transcription</keyword>
<dbReference type="Pfam" id="PF00072">
    <property type="entry name" value="Response_reg"/>
    <property type="match status" value="1"/>
</dbReference>
<dbReference type="EMBL" id="FQUW01000006">
    <property type="protein sequence ID" value="SHE52319.1"/>
    <property type="molecule type" value="Genomic_DNA"/>
</dbReference>
<dbReference type="Gene3D" id="3.40.50.2300">
    <property type="match status" value="1"/>
</dbReference>
<organism evidence="9 10">
    <name type="scientific">Desulfofundulus australicus DSM 11792</name>
    <dbReference type="NCBI Taxonomy" id="1121425"/>
    <lineage>
        <taxon>Bacteria</taxon>
        <taxon>Bacillati</taxon>
        <taxon>Bacillota</taxon>
        <taxon>Clostridia</taxon>
        <taxon>Eubacteriales</taxon>
        <taxon>Peptococcaceae</taxon>
        <taxon>Desulfofundulus</taxon>
    </lineage>
</organism>
<dbReference type="PROSITE" id="PS50110">
    <property type="entry name" value="RESPONSE_REGULATORY"/>
    <property type="match status" value="1"/>
</dbReference>
<dbReference type="AlphaFoldDB" id="A0A1M4U6F9"/>
<evidence type="ECO:0000256" key="3">
    <source>
        <dbReference type="ARBA" id="ARBA00023125"/>
    </source>
</evidence>